<evidence type="ECO:0000313" key="2">
    <source>
        <dbReference type="Proteomes" id="UP000663722"/>
    </source>
</evidence>
<organism evidence="1 2">
    <name type="scientific">Desulfonema magnum</name>
    <dbReference type="NCBI Taxonomy" id="45655"/>
    <lineage>
        <taxon>Bacteria</taxon>
        <taxon>Pseudomonadati</taxon>
        <taxon>Thermodesulfobacteriota</taxon>
        <taxon>Desulfobacteria</taxon>
        <taxon>Desulfobacterales</taxon>
        <taxon>Desulfococcaceae</taxon>
        <taxon>Desulfonema</taxon>
    </lineage>
</organism>
<name>A0A975BFD8_9BACT</name>
<proteinExistence type="predicted"/>
<dbReference type="EMBL" id="CP061800">
    <property type="protein sequence ID" value="QTA84273.1"/>
    <property type="molecule type" value="Genomic_DNA"/>
</dbReference>
<dbReference type="KEGG" id="dmm:dnm_002670"/>
<dbReference type="AlphaFoldDB" id="A0A975BFD8"/>
<dbReference type="Proteomes" id="UP000663722">
    <property type="component" value="Chromosome"/>
</dbReference>
<reference evidence="1" key="1">
    <citation type="journal article" date="2021" name="Microb. Physiol.">
        <title>Proteogenomic Insights into the Physiology of Marine, Sulfate-Reducing, Filamentous Desulfonema limicola and Desulfonema magnum.</title>
        <authorList>
            <person name="Schnaars V."/>
            <person name="Wohlbrand L."/>
            <person name="Scheve S."/>
            <person name="Hinrichs C."/>
            <person name="Reinhardt R."/>
            <person name="Rabus R."/>
        </authorList>
    </citation>
    <scope>NUCLEOTIDE SEQUENCE</scope>
    <source>
        <strain evidence="1">4be13</strain>
    </source>
</reference>
<sequence length="40" mass="4683">MISLQHLNFIMRRTYSPNLNTSSADRKHLVKALKGHVYKI</sequence>
<evidence type="ECO:0000313" key="1">
    <source>
        <dbReference type="EMBL" id="QTA84273.1"/>
    </source>
</evidence>
<protein>
    <submittedName>
        <fullName evidence="1">Uncharacterized protein</fullName>
    </submittedName>
</protein>
<gene>
    <name evidence="1" type="ORF">dnm_002670</name>
</gene>
<keyword evidence="2" id="KW-1185">Reference proteome</keyword>
<accession>A0A975BFD8</accession>